<reference evidence="3" key="1">
    <citation type="submission" date="2023-03" db="EMBL/GenBank/DDBJ databases">
        <title>Massive genome expansion in bonnet fungi (Mycena s.s.) driven by repeated elements and novel gene families across ecological guilds.</title>
        <authorList>
            <consortium name="Lawrence Berkeley National Laboratory"/>
            <person name="Harder C.B."/>
            <person name="Miyauchi S."/>
            <person name="Viragh M."/>
            <person name="Kuo A."/>
            <person name="Thoen E."/>
            <person name="Andreopoulos B."/>
            <person name="Lu D."/>
            <person name="Skrede I."/>
            <person name="Drula E."/>
            <person name="Henrissat B."/>
            <person name="Morin E."/>
            <person name="Kohler A."/>
            <person name="Barry K."/>
            <person name="LaButti K."/>
            <person name="Morin E."/>
            <person name="Salamov A."/>
            <person name="Lipzen A."/>
            <person name="Mereny Z."/>
            <person name="Hegedus B."/>
            <person name="Baldrian P."/>
            <person name="Stursova M."/>
            <person name="Weitz H."/>
            <person name="Taylor A."/>
            <person name="Grigoriev I.V."/>
            <person name="Nagy L.G."/>
            <person name="Martin F."/>
            <person name="Kauserud H."/>
        </authorList>
    </citation>
    <scope>NUCLEOTIDE SEQUENCE</scope>
    <source>
        <strain evidence="3">CBHHK173m</strain>
    </source>
</reference>
<evidence type="ECO:0000259" key="2">
    <source>
        <dbReference type="PROSITE" id="PS50181"/>
    </source>
</evidence>
<dbReference type="InterPro" id="IPR001810">
    <property type="entry name" value="F-box_dom"/>
</dbReference>
<evidence type="ECO:0000313" key="3">
    <source>
        <dbReference type="EMBL" id="KAJ7100070.1"/>
    </source>
</evidence>
<dbReference type="EMBL" id="JARJCN010000006">
    <property type="protein sequence ID" value="KAJ7100070.1"/>
    <property type="molecule type" value="Genomic_DNA"/>
</dbReference>
<proteinExistence type="predicted"/>
<feature type="compositionally biased region" description="Basic and acidic residues" evidence="1">
    <location>
        <begin position="74"/>
        <end position="83"/>
    </location>
</feature>
<sequence>MSPARLFETALMSAPLHKQIVDFVDFVSKSPMEEDSCSDADSYTNSDDGDASSRDDDMGDGLDPETDILHSGPKHIDGRVPNASHDRAGFDKLPTELALKILRHLPVLDRVRMTQASRRTGQLSAQLLQDTARVILTPFDLSFEEVRLMLTATGSVISGSAVVALLQPSPSFKPGDLDFFTKSGGGFELLRFLCNSGRYGLSTFLEEYQHAVGVGRIWGLTSHAGLKVNIIESLSSNPFDAIGQFHGTCVIGAWTGAGVWHGYPRITLSGVSITTSARFPLTDTLAGHVHAWSILHKYQKRSFRYSFEEYEERHVCGSDPSCPATLRTTDDSGCLHLPFPDWEYTEDCVQPERTCWSMAGTGCVLGILDTRKGPIERAACTKVRRWVTHMERLAALVTEPTAL</sequence>
<dbReference type="Proteomes" id="UP001222325">
    <property type="component" value="Unassembled WGS sequence"/>
</dbReference>
<name>A0AAD6UDM4_9AGAR</name>
<dbReference type="Pfam" id="PF00646">
    <property type="entry name" value="F-box"/>
    <property type="match status" value="1"/>
</dbReference>
<dbReference type="AlphaFoldDB" id="A0AAD6UDM4"/>
<dbReference type="CDD" id="cd09917">
    <property type="entry name" value="F-box_SF"/>
    <property type="match status" value="1"/>
</dbReference>
<feature type="domain" description="F-box" evidence="2">
    <location>
        <begin position="87"/>
        <end position="146"/>
    </location>
</feature>
<feature type="compositionally biased region" description="Acidic residues" evidence="1">
    <location>
        <begin position="57"/>
        <end position="66"/>
    </location>
</feature>
<keyword evidence="4" id="KW-1185">Reference proteome</keyword>
<dbReference type="SUPFAM" id="SSF81383">
    <property type="entry name" value="F-box domain"/>
    <property type="match status" value="1"/>
</dbReference>
<comment type="caution">
    <text evidence="3">The sequence shown here is derived from an EMBL/GenBank/DDBJ whole genome shotgun (WGS) entry which is preliminary data.</text>
</comment>
<organism evidence="3 4">
    <name type="scientific">Mycena belliarum</name>
    <dbReference type="NCBI Taxonomy" id="1033014"/>
    <lineage>
        <taxon>Eukaryota</taxon>
        <taxon>Fungi</taxon>
        <taxon>Dikarya</taxon>
        <taxon>Basidiomycota</taxon>
        <taxon>Agaricomycotina</taxon>
        <taxon>Agaricomycetes</taxon>
        <taxon>Agaricomycetidae</taxon>
        <taxon>Agaricales</taxon>
        <taxon>Marasmiineae</taxon>
        <taxon>Mycenaceae</taxon>
        <taxon>Mycena</taxon>
    </lineage>
</organism>
<evidence type="ECO:0000256" key="1">
    <source>
        <dbReference type="SAM" id="MobiDB-lite"/>
    </source>
</evidence>
<dbReference type="InterPro" id="IPR036047">
    <property type="entry name" value="F-box-like_dom_sf"/>
</dbReference>
<gene>
    <name evidence="3" type="ORF">B0H15DRAFT_944447</name>
</gene>
<feature type="region of interest" description="Disordered" evidence="1">
    <location>
        <begin position="34"/>
        <end position="83"/>
    </location>
</feature>
<dbReference type="PROSITE" id="PS50181">
    <property type="entry name" value="FBOX"/>
    <property type="match status" value="1"/>
</dbReference>
<protein>
    <recommendedName>
        <fullName evidence="2">F-box domain-containing protein</fullName>
    </recommendedName>
</protein>
<evidence type="ECO:0000313" key="4">
    <source>
        <dbReference type="Proteomes" id="UP001222325"/>
    </source>
</evidence>
<accession>A0AAD6UDM4</accession>